<dbReference type="GO" id="GO:0006352">
    <property type="term" value="P:DNA-templated transcription initiation"/>
    <property type="evidence" value="ECO:0007669"/>
    <property type="project" value="InterPro"/>
</dbReference>
<dbReference type="InterPro" id="IPR039425">
    <property type="entry name" value="RNA_pol_sigma-70-like"/>
</dbReference>
<organism evidence="7 8">
    <name type="scientific">Chitinophaga barathri</name>
    <dbReference type="NCBI Taxonomy" id="1647451"/>
    <lineage>
        <taxon>Bacteria</taxon>
        <taxon>Pseudomonadati</taxon>
        <taxon>Bacteroidota</taxon>
        <taxon>Chitinophagia</taxon>
        <taxon>Chitinophagales</taxon>
        <taxon>Chitinophagaceae</taxon>
        <taxon>Chitinophaga</taxon>
    </lineage>
</organism>
<dbReference type="Pfam" id="PF04542">
    <property type="entry name" value="Sigma70_r2"/>
    <property type="match status" value="1"/>
</dbReference>
<evidence type="ECO:0000256" key="1">
    <source>
        <dbReference type="ARBA" id="ARBA00010641"/>
    </source>
</evidence>
<evidence type="ECO:0000256" key="4">
    <source>
        <dbReference type="ARBA" id="ARBA00023163"/>
    </source>
</evidence>
<dbReference type="OrthoDB" id="799938at2"/>
<dbReference type="Proteomes" id="UP000279089">
    <property type="component" value="Unassembled WGS sequence"/>
</dbReference>
<evidence type="ECO:0000259" key="5">
    <source>
        <dbReference type="Pfam" id="PF04542"/>
    </source>
</evidence>
<dbReference type="Gene3D" id="1.10.1740.10">
    <property type="match status" value="1"/>
</dbReference>
<keyword evidence="8" id="KW-1185">Reference proteome</keyword>
<keyword evidence="3" id="KW-0731">Sigma factor</keyword>
<gene>
    <name evidence="7" type="ORF">EG028_08785</name>
</gene>
<comment type="caution">
    <text evidence="7">The sequence shown here is derived from an EMBL/GenBank/DDBJ whole genome shotgun (WGS) entry which is preliminary data.</text>
</comment>
<dbReference type="Gene3D" id="1.10.10.10">
    <property type="entry name" value="Winged helix-like DNA-binding domain superfamily/Winged helix DNA-binding domain"/>
    <property type="match status" value="1"/>
</dbReference>
<name>A0A3N4MBZ3_9BACT</name>
<accession>A0A3N4MBZ3</accession>
<keyword evidence="2" id="KW-0805">Transcription regulation</keyword>
<dbReference type="NCBIfam" id="TIGR02937">
    <property type="entry name" value="sigma70-ECF"/>
    <property type="match status" value="1"/>
</dbReference>
<dbReference type="AlphaFoldDB" id="A0A3N4MBZ3"/>
<feature type="domain" description="RNA polymerase sigma factor 70 region 4 type 2" evidence="6">
    <location>
        <begin position="124"/>
        <end position="172"/>
    </location>
</feature>
<evidence type="ECO:0000313" key="7">
    <source>
        <dbReference type="EMBL" id="RPD41404.1"/>
    </source>
</evidence>
<dbReference type="PANTHER" id="PTHR43133">
    <property type="entry name" value="RNA POLYMERASE ECF-TYPE SIGMA FACTO"/>
    <property type="match status" value="1"/>
</dbReference>
<dbReference type="GO" id="GO:0003677">
    <property type="term" value="F:DNA binding"/>
    <property type="evidence" value="ECO:0007669"/>
    <property type="project" value="InterPro"/>
</dbReference>
<evidence type="ECO:0000256" key="3">
    <source>
        <dbReference type="ARBA" id="ARBA00023082"/>
    </source>
</evidence>
<evidence type="ECO:0000259" key="6">
    <source>
        <dbReference type="Pfam" id="PF08281"/>
    </source>
</evidence>
<sequence length="197" mass="22794">MEPLNNETELIQHAAAGDAMAFAALFRLYKDKLYGFLLRATGSPEMAEDVVQDIFLRLWKHREKLPEITRFDAYIFQMARNQVINSLKRMAKETLILDELVKTGVAVRIDAEDRLNVQEVNKHLLSALEKLTPRQKLVYTLSRDKGLKHEEIARFLDISPSTVNNHLIEALRLIRQQLSARPEAFTIFIFCLLEIFL</sequence>
<dbReference type="InterPro" id="IPR014327">
    <property type="entry name" value="RNA_pol_sigma70_bacteroid"/>
</dbReference>
<dbReference type="SUPFAM" id="SSF88946">
    <property type="entry name" value="Sigma2 domain of RNA polymerase sigma factors"/>
    <property type="match status" value="1"/>
</dbReference>
<dbReference type="RefSeq" id="WP_120516296.1">
    <property type="nucleotide sequence ID" value="NZ_QXZY01000005.1"/>
</dbReference>
<dbReference type="InterPro" id="IPR014284">
    <property type="entry name" value="RNA_pol_sigma-70_dom"/>
</dbReference>
<dbReference type="InterPro" id="IPR013324">
    <property type="entry name" value="RNA_pol_sigma_r3/r4-like"/>
</dbReference>
<reference evidence="8" key="1">
    <citation type="submission" date="2018-11" db="EMBL/GenBank/DDBJ databases">
        <title>Chitinophaga lutea sp.nov., isolate from arsenic contaminated soil.</title>
        <authorList>
            <person name="Zong Y."/>
        </authorList>
    </citation>
    <scope>NUCLEOTIDE SEQUENCE [LARGE SCALE GENOMIC DNA]</scope>
    <source>
        <strain evidence="8">YLT18</strain>
    </source>
</reference>
<dbReference type="PANTHER" id="PTHR43133:SF46">
    <property type="entry name" value="RNA POLYMERASE SIGMA-70 FACTOR ECF SUBFAMILY"/>
    <property type="match status" value="1"/>
</dbReference>
<dbReference type="Pfam" id="PF08281">
    <property type="entry name" value="Sigma70_r4_2"/>
    <property type="match status" value="1"/>
</dbReference>
<dbReference type="InterPro" id="IPR013325">
    <property type="entry name" value="RNA_pol_sigma_r2"/>
</dbReference>
<evidence type="ECO:0000313" key="8">
    <source>
        <dbReference type="Proteomes" id="UP000279089"/>
    </source>
</evidence>
<dbReference type="InterPro" id="IPR013249">
    <property type="entry name" value="RNA_pol_sigma70_r4_t2"/>
</dbReference>
<dbReference type="EMBL" id="RMBX01000004">
    <property type="protein sequence ID" value="RPD41404.1"/>
    <property type="molecule type" value="Genomic_DNA"/>
</dbReference>
<dbReference type="InterPro" id="IPR036388">
    <property type="entry name" value="WH-like_DNA-bd_sf"/>
</dbReference>
<comment type="similarity">
    <text evidence="1">Belongs to the sigma-70 factor family. ECF subfamily.</text>
</comment>
<dbReference type="GO" id="GO:0016987">
    <property type="term" value="F:sigma factor activity"/>
    <property type="evidence" value="ECO:0007669"/>
    <property type="project" value="UniProtKB-KW"/>
</dbReference>
<keyword evidence="4" id="KW-0804">Transcription</keyword>
<proteinExistence type="inferred from homology"/>
<feature type="domain" description="RNA polymerase sigma-70 region 2" evidence="5">
    <location>
        <begin position="25"/>
        <end position="89"/>
    </location>
</feature>
<protein>
    <submittedName>
        <fullName evidence="7">RNA polymerase sigma-70 factor</fullName>
    </submittedName>
</protein>
<dbReference type="InterPro" id="IPR007627">
    <property type="entry name" value="RNA_pol_sigma70_r2"/>
</dbReference>
<evidence type="ECO:0000256" key="2">
    <source>
        <dbReference type="ARBA" id="ARBA00023015"/>
    </source>
</evidence>
<dbReference type="CDD" id="cd06171">
    <property type="entry name" value="Sigma70_r4"/>
    <property type="match status" value="1"/>
</dbReference>
<dbReference type="SUPFAM" id="SSF88659">
    <property type="entry name" value="Sigma3 and sigma4 domains of RNA polymerase sigma factors"/>
    <property type="match status" value="1"/>
</dbReference>
<dbReference type="NCBIfam" id="TIGR02985">
    <property type="entry name" value="Sig70_bacteroi1"/>
    <property type="match status" value="1"/>
</dbReference>